<evidence type="ECO:0000313" key="2">
    <source>
        <dbReference type="EMBL" id="MDG0865996.1"/>
    </source>
</evidence>
<reference evidence="4 5" key="1">
    <citation type="submission" date="2019-11" db="EMBL/GenBank/DDBJ databases">
        <authorList>
            <person name="Cho J.-C."/>
        </authorList>
    </citation>
    <scope>NUCLEOTIDE SEQUENCE [LARGE SCALE GENOMIC DNA]</scope>
    <source>
        <strain evidence="3 4">JH1073</strain>
        <strain evidence="2 5">JH702</strain>
    </source>
</reference>
<dbReference type="InterPro" id="IPR021109">
    <property type="entry name" value="Peptidase_aspartic_dom_sf"/>
</dbReference>
<reference evidence="4" key="3">
    <citation type="submission" date="2023-06" db="EMBL/GenBank/DDBJ databases">
        <title>Pangenomics reveal diversification of enzyme families and niche specialization in globally abundant SAR202 bacteria.</title>
        <authorList>
            <person name="Saw J.H.W."/>
        </authorList>
    </citation>
    <scope>NUCLEOTIDE SEQUENCE [LARGE SCALE GENOMIC DNA]</scope>
    <source>
        <strain evidence="4">JH1073</strain>
    </source>
</reference>
<reference evidence="3" key="2">
    <citation type="journal article" date="2023" name="Nat. Commun.">
        <title>Cultivation of marine bacteria of the SAR202 clade.</title>
        <authorList>
            <person name="Lim Y."/>
            <person name="Seo J.H."/>
            <person name="Giovannoni S.J."/>
            <person name="Kang I."/>
            <person name="Cho J.C."/>
        </authorList>
    </citation>
    <scope>NUCLEOTIDE SEQUENCE</scope>
    <source>
        <strain evidence="3">JH1073</strain>
    </source>
</reference>
<dbReference type="Gene3D" id="2.40.70.10">
    <property type="entry name" value="Acid Proteases"/>
    <property type="match status" value="1"/>
</dbReference>
<evidence type="ECO:0000313" key="5">
    <source>
        <dbReference type="Proteomes" id="UP001321249"/>
    </source>
</evidence>
<dbReference type="PANTHER" id="PTHR38037:SF1">
    <property type="entry name" value="ATP-DEPENDENT ZINC PROTEASE DOMAIN-CONTAINING PROTEIN-RELATED"/>
    <property type="match status" value="1"/>
</dbReference>
<dbReference type="InterPro" id="IPR008503">
    <property type="entry name" value="Asp_endopeptidase"/>
</dbReference>
<evidence type="ECO:0000313" key="3">
    <source>
        <dbReference type="EMBL" id="WFG39275.1"/>
    </source>
</evidence>
<dbReference type="Proteomes" id="UP001219901">
    <property type="component" value="Chromosome"/>
</dbReference>
<evidence type="ECO:0000313" key="4">
    <source>
        <dbReference type="Proteomes" id="UP001219901"/>
    </source>
</evidence>
<name>A0AAJ6CUY8_9CHLR</name>
<gene>
    <name evidence="2" type="ORF">GKO46_02785</name>
    <name evidence="3" type="ORF">GKO48_06475</name>
</gene>
<feature type="domain" description="Retropepsin-like aspartic endopeptidase" evidence="1">
    <location>
        <begin position="14"/>
        <end position="146"/>
    </location>
</feature>
<proteinExistence type="predicted"/>
<dbReference type="AlphaFoldDB" id="A0AAJ6CUY8"/>
<organism evidence="3 4">
    <name type="scientific">Candidatus Lucifugimonas marina</name>
    <dbReference type="NCBI Taxonomy" id="3038979"/>
    <lineage>
        <taxon>Bacteria</taxon>
        <taxon>Bacillati</taxon>
        <taxon>Chloroflexota</taxon>
        <taxon>Dehalococcoidia</taxon>
        <taxon>SAR202 cluster</taxon>
        <taxon>Candidatus Lucifugimonadales</taxon>
        <taxon>Candidatus Lucifugimonadaceae</taxon>
        <taxon>Candidatus Lucifugimonas</taxon>
    </lineage>
</organism>
<accession>A0AAJ6CUY8</accession>
<protein>
    <recommendedName>
        <fullName evidence="1">Retropepsin-like aspartic endopeptidase domain-containing protein</fullName>
    </recommendedName>
</protein>
<sequence length="149" mass="17419">MVTQRRRRKELKKIGWRERVSFPDFEVVGVKAKVDSGAQTSSIHAFRPRFSQRDDGEWVSFEIHPRRRSRKDAVRVSAKVLTHRWIRSSNGKRELRPVIVTKMNLGGEEFEAEMTLANRHLMAYRMILGRSAMRGRFTIDPGKSYLFGE</sequence>
<dbReference type="RefSeq" id="WP_342822805.1">
    <property type="nucleotide sequence ID" value="NZ_CP046146.1"/>
</dbReference>
<dbReference type="EMBL" id="WMBE01000001">
    <property type="protein sequence ID" value="MDG0865996.1"/>
    <property type="molecule type" value="Genomic_DNA"/>
</dbReference>
<dbReference type="EMBL" id="CP046147">
    <property type="protein sequence ID" value="WFG39275.1"/>
    <property type="molecule type" value="Genomic_DNA"/>
</dbReference>
<keyword evidence="4" id="KW-1185">Reference proteome</keyword>
<dbReference type="Pfam" id="PF05618">
    <property type="entry name" value="Zn_protease"/>
    <property type="match status" value="1"/>
</dbReference>
<dbReference type="PANTHER" id="PTHR38037">
    <property type="entry name" value="ZN_PROTEASE DOMAIN-CONTAINING PROTEIN"/>
    <property type="match status" value="1"/>
</dbReference>
<dbReference type="Proteomes" id="UP001321249">
    <property type="component" value="Unassembled WGS sequence"/>
</dbReference>
<dbReference type="SUPFAM" id="SSF50630">
    <property type="entry name" value="Acid proteases"/>
    <property type="match status" value="1"/>
</dbReference>
<evidence type="ECO:0000259" key="1">
    <source>
        <dbReference type="Pfam" id="PF05618"/>
    </source>
</evidence>